<protein>
    <recommendedName>
        <fullName evidence="5">Cyanophycinase</fullName>
        <ecNumber evidence="4">3.4.15.6</ecNumber>
    </recommendedName>
</protein>
<evidence type="ECO:0000256" key="4">
    <source>
        <dbReference type="ARBA" id="ARBA00013115"/>
    </source>
</evidence>
<dbReference type="CDD" id="cd03145">
    <property type="entry name" value="GAT1_cyanophycinase"/>
    <property type="match status" value="1"/>
</dbReference>
<dbReference type="RefSeq" id="WP_251740359.1">
    <property type="nucleotide sequence ID" value="NZ_JBHUOJ010000007.1"/>
</dbReference>
<keyword evidence="10" id="KW-1185">Reference proteome</keyword>
<evidence type="ECO:0000313" key="10">
    <source>
        <dbReference type="Proteomes" id="UP001597438"/>
    </source>
</evidence>
<organism evidence="9 10">
    <name type="scientific">Christiangramia antarctica</name>
    <dbReference type="NCBI Taxonomy" id="2058158"/>
    <lineage>
        <taxon>Bacteria</taxon>
        <taxon>Pseudomonadati</taxon>
        <taxon>Bacteroidota</taxon>
        <taxon>Flavobacteriia</taxon>
        <taxon>Flavobacteriales</taxon>
        <taxon>Flavobacteriaceae</taxon>
        <taxon>Christiangramia</taxon>
    </lineage>
</organism>
<dbReference type="EC" id="3.4.15.6" evidence="4"/>
<comment type="catalytic activity">
    <reaction evidence="1">
        <text>[L-4-(L-arginin-2-N-yl)aspartate](n) + H2O = [L-4-(L-arginin-2-N-yl)aspartate](n-1) + L-4-(L-arginin-2-N-yl)aspartate</text>
        <dbReference type="Rhea" id="RHEA:12845"/>
        <dbReference type="Rhea" id="RHEA-COMP:13728"/>
        <dbReference type="Rhea" id="RHEA-COMP:13734"/>
        <dbReference type="ChEBI" id="CHEBI:15377"/>
        <dbReference type="ChEBI" id="CHEBI:137986"/>
        <dbReference type="ChEBI" id="CHEBI:137991"/>
        <dbReference type="EC" id="3.4.15.6"/>
    </reaction>
</comment>
<evidence type="ECO:0000256" key="1">
    <source>
        <dbReference type="ARBA" id="ARBA00001092"/>
    </source>
</evidence>
<evidence type="ECO:0000256" key="7">
    <source>
        <dbReference type="ARBA" id="ARBA00022801"/>
    </source>
</evidence>
<comment type="similarity">
    <text evidence="3">Belongs to the peptidase S51 family.</text>
</comment>
<sequence>MNLQGTLIPIGGNENKGIKKGEKYHTENIEDGILYRVVMESGGKDSKIVVVPTASSIPDEVSANYKSAFSKLGCENISFADIRTREDSENPENLKLVSEADCVWFSGGNQSEIIRKIKDTKFHQIIEARNNENKLVIAGTSAGAMCMSQRMIKGGSSKESFIKGAVKMGSGMGFIQGVIIDSHFIQRGRFGRTAEACARYPELLGIGLAENTGLVIKNAHTFEVIGSGMVILFDATELRNNNHTILKAGEPISLTNLKTHILARRDMFRMDSENKFQFQHMQTPVMYR</sequence>
<dbReference type="InterPro" id="IPR029062">
    <property type="entry name" value="Class_I_gatase-like"/>
</dbReference>
<dbReference type="GO" id="GO:0008241">
    <property type="term" value="F:peptidyl-dipeptidase activity"/>
    <property type="evidence" value="ECO:0007669"/>
    <property type="project" value="UniProtKB-EC"/>
</dbReference>
<dbReference type="InterPro" id="IPR011811">
    <property type="entry name" value="Peptidase_S51_cyanophycinase"/>
</dbReference>
<dbReference type="Pfam" id="PF03575">
    <property type="entry name" value="Peptidase_S51"/>
    <property type="match status" value="1"/>
</dbReference>
<keyword evidence="7 9" id="KW-0378">Hydrolase</keyword>
<dbReference type="InterPro" id="IPR005320">
    <property type="entry name" value="Peptidase_S51"/>
</dbReference>
<evidence type="ECO:0000256" key="5">
    <source>
        <dbReference type="ARBA" id="ARBA00015719"/>
    </source>
</evidence>
<comment type="caution">
    <text evidence="9">The sequence shown here is derived from an EMBL/GenBank/DDBJ whole genome shotgun (WGS) entry which is preliminary data.</text>
</comment>
<dbReference type="EMBL" id="JBHUOJ010000007">
    <property type="protein sequence ID" value="MFD2832308.1"/>
    <property type="molecule type" value="Genomic_DNA"/>
</dbReference>
<evidence type="ECO:0000256" key="8">
    <source>
        <dbReference type="ARBA" id="ARBA00022825"/>
    </source>
</evidence>
<evidence type="ECO:0000313" key="9">
    <source>
        <dbReference type="EMBL" id="MFD2832308.1"/>
    </source>
</evidence>
<evidence type="ECO:0000256" key="3">
    <source>
        <dbReference type="ARBA" id="ARBA00006534"/>
    </source>
</evidence>
<keyword evidence="8" id="KW-0720">Serine protease</keyword>
<reference evidence="10" key="1">
    <citation type="journal article" date="2019" name="Int. J. Syst. Evol. Microbiol.">
        <title>The Global Catalogue of Microorganisms (GCM) 10K type strain sequencing project: providing services to taxonomists for standard genome sequencing and annotation.</title>
        <authorList>
            <consortium name="The Broad Institute Genomics Platform"/>
            <consortium name="The Broad Institute Genome Sequencing Center for Infectious Disease"/>
            <person name="Wu L."/>
            <person name="Ma J."/>
        </authorList>
    </citation>
    <scope>NUCLEOTIDE SEQUENCE [LARGE SCALE GENOMIC DNA]</scope>
    <source>
        <strain evidence="10">KCTC 52925</strain>
    </source>
</reference>
<comment type="function">
    <text evidence="2">Exopeptidase that catalyzes the hydrolytic cleavage of multi-L-arginyl-poly-L-aspartic acid (cyanophycin; a water-insoluble reserve polymer) into aspartate-arginine dipeptides.</text>
</comment>
<dbReference type="PIRSF" id="PIRSF032067">
    <property type="entry name" value="Cyanophycinase"/>
    <property type="match status" value="1"/>
</dbReference>
<dbReference type="GO" id="GO:0004180">
    <property type="term" value="F:carboxypeptidase activity"/>
    <property type="evidence" value="ECO:0007669"/>
    <property type="project" value="UniProtKB-KW"/>
</dbReference>
<accession>A0ABW5X194</accession>
<name>A0ABW5X194_9FLAO</name>
<dbReference type="Proteomes" id="UP001597438">
    <property type="component" value="Unassembled WGS sequence"/>
</dbReference>
<evidence type="ECO:0000256" key="2">
    <source>
        <dbReference type="ARBA" id="ARBA00002039"/>
    </source>
</evidence>
<evidence type="ECO:0000256" key="6">
    <source>
        <dbReference type="ARBA" id="ARBA00022670"/>
    </source>
</evidence>
<dbReference type="PANTHER" id="PTHR36175:SF1">
    <property type="entry name" value="CYANOPHYCINASE"/>
    <property type="match status" value="1"/>
</dbReference>
<dbReference type="NCBIfam" id="TIGR02069">
    <property type="entry name" value="cyanophycinase"/>
    <property type="match status" value="1"/>
</dbReference>
<dbReference type="Gene3D" id="3.40.50.880">
    <property type="match status" value="1"/>
</dbReference>
<gene>
    <name evidence="9" type="ORF">ACFSYS_03355</name>
</gene>
<dbReference type="PANTHER" id="PTHR36175">
    <property type="entry name" value="CYANOPHYCINASE"/>
    <property type="match status" value="1"/>
</dbReference>
<dbReference type="SUPFAM" id="SSF52317">
    <property type="entry name" value="Class I glutamine amidotransferase-like"/>
    <property type="match status" value="1"/>
</dbReference>
<keyword evidence="6" id="KW-0645">Protease</keyword>
<keyword evidence="9" id="KW-0121">Carboxypeptidase</keyword>
<proteinExistence type="inferred from homology"/>